<dbReference type="EMBL" id="JAYRBN010000063">
    <property type="protein sequence ID" value="KAL2738486.1"/>
    <property type="molecule type" value="Genomic_DNA"/>
</dbReference>
<dbReference type="PROSITE" id="PS50157">
    <property type="entry name" value="ZINC_FINGER_C2H2_2"/>
    <property type="match status" value="1"/>
</dbReference>
<dbReference type="InterPro" id="IPR013087">
    <property type="entry name" value="Znf_C2H2_type"/>
</dbReference>
<keyword evidence="3" id="KW-0862">Zinc</keyword>
<organism evidence="6 7">
    <name type="scientific">Vespula maculifrons</name>
    <name type="common">Eastern yellow jacket</name>
    <name type="synonym">Wasp</name>
    <dbReference type="NCBI Taxonomy" id="7453"/>
    <lineage>
        <taxon>Eukaryota</taxon>
        <taxon>Metazoa</taxon>
        <taxon>Ecdysozoa</taxon>
        <taxon>Arthropoda</taxon>
        <taxon>Hexapoda</taxon>
        <taxon>Insecta</taxon>
        <taxon>Pterygota</taxon>
        <taxon>Neoptera</taxon>
        <taxon>Endopterygota</taxon>
        <taxon>Hymenoptera</taxon>
        <taxon>Apocrita</taxon>
        <taxon>Aculeata</taxon>
        <taxon>Vespoidea</taxon>
        <taxon>Vespidae</taxon>
        <taxon>Vespinae</taxon>
        <taxon>Vespula</taxon>
    </lineage>
</organism>
<dbReference type="InterPro" id="IPR036236">
    <property type="entry name" value="Znf_C2H2_sf"/>
</dbReference>
<dbReference type="Proteomes" id="UP001607303">
    <property type="component" value="Unassembled WGS sequence"/>
</dbReference>
<evidence type="ECO:0000313" key="7">
    <source>
        <dbReference type="Proteomes" id="UP001607303"/>
    </source>
</evidence>
<dbReference type="FunFam" id="3.30.160.60:FF:000446">
    <property type="entry name" value="Zinc finger protein"/>
    <property type="match status" value="1"/>
</dbReference>
<accession>A0ABD2C0D4</accession>
<dbReference type="AlphaFoldDB" id="A0ABD2C0D4"/>
<evidence type="ECO:0000256" key="1">
    <source>
        <dbReference type="ARBA" id="ARBA00022723"/>
    </source>
</evidence>
<comment type="caution">
    <text evidence="6">The sequence shown here is derived from an EMBL/GenBank/DDBJ whole genome shotgun (WGS) entry which is preliminary data.</text>
</comment>
<dbReference type="SUPFAM" id="SSF57667">
    <property type="entry name" value="beta-beta-alpha zinc fingers"/>
    <property type="match status" value="1"/>
</dbReference>
<sequence length="258" mass="30862">MYNICIYTLEKKQKQKRQKNENIKKKKDYLQYCGMAKSMYHPDRNFLLPSFDIEKEKLCLIRAQNYYSRGNNALPPSPPPRSFIHIPFQKKKKRKKKKYNEIENIYIFLKKVHREIEIFFLMNVFEQRYVTVWKRLKDIEDGPPFLCPKCGRSYSHKCNLTRHLRLECGLHETFQTSTSSARSSKDPSICQLHLRSAELRSHHLEVAAYGDPRAKTLLLMPNTLEQLDENLCIRLISTYLPDKRDEIEHFDHIMKLYF</sequence>
<dbReference type="GO" id="GO:0008270">
    <property type="term" value="F:zinc ion binding"/>
    <property type="evidence" value="ECO:0007669"/>
    <property type="project" value="UniProtKB-KW"/>
</dbReference>
<protein>
    <submittedName>
        <fullName evidence="6">Gastrula zinc finger protein 5-1</fullName>
    </submittedName>
</protein>
<feature type="domain" description="C2H2-type" evidence="5">
    <location>
        <begin position="145"/>
        <end position="176"/>
    </location>
</feature>
<keyword evidence="7" id="KW-1185">Reference proteome</keyword>
<proteinExistence type="predicted"/>
<evidence type="ECO:0000313" key="6">
    <source>
        <dbReference type="EMBL" id="KAL2738486.1"/>
    </source>
</evidence>
<evidence type="ECO:0000256" key="4">
    <source>
        <dbReference type="PROSITE-ProRule" id="PRU00042"/>
    </source>
</evidence>
<evidence type="ECO:0000259" key="5">
    <source>
        <dbReference type="PROSITE" id="PS50157"/>
    </source>
</evidence>
<gene>
    <name evidence="6" type="ORF">V1477_011845</name>
</gene>
<reference evidence="6 7" key="1">
    <citation type="journal article" date="2024" name="Ann. Entomol. Soc. Am.">
        <title>Genomic analyses of the southern and eastern yellowjacket wasps (Hymenoptera: Vespidae) reveal evolutionary signatures of social life.</title>
        <authorList>
            <person name="Catto M.A."/>
            <person name="Caine P.B."/>
            <person name="Orr S.E."/>
            <person name="Hunt B.G."/>
            <person name="Goodisman M.A.D."/>
        </authorList>
    </citation>
    <scope>NUCLEOTIDE SEQUENCE [LARGE SCALE GENOMIC DNA]</scope>
    <source>
        <strain evidence="6">232</strain>
        <tissue evidence="6">Head and thorax</tissue>
    </source>
</reference>
<keyword evidence="2 4" id="KW-0863">Zinc-finger</keyword>
<name>A0ABD2C0D4_VESMC</name>
<dbReference type="GO" id="GO:0005634">
    <property type="term" value="C:nucleus"/>
    <property type="evidence" value="ECO:0007669"/>
    <property type="project" value="UniProtKB-ARBA"/>
</dbReference>
<keyword evidence="1" id="KW-0479">Metal-binding</keyword>
<evidence type="ECO:0000256" key="2">
    <source>
        <dbReference type="ARBA" id="ARBA00022771"/>
    </source>
</evidence>
<evidence type="ECO:0000256" key="3">
    <source>
        <dbReference type="ARBA" id="ARBA00022833"/>
    </source>
</evidence>